<dbReference type="CDD" id="cd01734">
    <property type="entry name" value="YlxS_C"/>
    <property type="match status" value="1"/>
</dbReference>
<keyword evidence="1" id="KW-0963">Cytoplasm</keyword>
<dbReference type="GO" id="GO:0000028">
    <property type="term" value="P:ribosomal small subunit assembly"/>
    <property type="evidence" value="ECO:0007669"/>
    <property type="project" value="TreeGrafter"/>
</dbReference>
<dbReference type="SUPFAM" id="SSF74942">
    <property type="entry name" value="YhbC-like, C-terminal domain"/>
    <property type="match status" value="1"/>
</dbReference>
<dbReference type="InterPro" id="IPR028989">
    <property type="entry name" value="RimP_N"/>
</dbReference>
<dbReference type="InterPro" id="IPR003728">
    <property type="entry name" value="Ribosome_maturation_RimP"/>
</dbReference>
<dbReference type="Pfam" id="PF17384">
    <property type="entry name" value="DUF150_C"/>
    <property type="match status" value="1"/>
</dbReference>
<dbReference type="Pfam" id="PF02576">
    <property type="entry name" value="RimP_N"/>
    <property type="match status" value="1"/>
</dbReference>
<feature type="domain" description="Ribosome maturation factor RimP C-terminal" evidence="4">
    <location>
        <begin position="84"/>
        <end position="142"/>
    </location>
</feature>
<evidence type="ECO:0000256" key="2">
    <source>
        <dbReference type="ARBA" id="ARBA00022517"/>
    </source>
</evidence>
<evidence type="ECO:0000259" key="4">
    <source>
        <dbReference type="Pfam" id="PF17384"/>
    </source>
</evidence>
<organism evidence="5">
    <name type="scientific">anaerobic digester metagenome</name>
    <dbReference type="NCBI Taxonomy" id="1263854"/>
    <lineage>
        <taxon>unclassified sequences</taxon>
        <taxon>metagenomes</taxon>
        <taxon>ecological metagenomes</taxon>
    </lineage>
</organism>
<dbReference type="PANTHER" id="PTHR33867:SF1">
    <property type="entry name" value="RIBOSOME MATURATION FACTOR RIMP"/>
    <property type="match status" value="1"/>
</dbReference>
<dbReference type="PANTHER" id="PTHR33867">
    <property type="entry name" value="RIBOSOME MATURATION FACTOR RIMP"/>
    <property type="match status" value="1"/>
</dbReference>
<dbReference type="InterPro" id="IPR035956">
    <property type="entry name" value="RimP_N_sf"/>
</dbReference>
<proteinExistence type="inferred from homology"/>
<name>A0A485M0K4_9ZZZZ</name>
<dbReference type="GO" id="GO:0006412">
    <property type="term" value="P:translation"/>
    <property type="evidence" value="ECO:0007669"/>
    <property type="project" value="TreeGrafter"/>
</dbReference>
<dbReference type="EMBL" id="CAADRM010000100">
    <property type="protein sequence ID" value="VFU14957.1"/>
    <property type="molecule type" value="Genomic_DNA"/>
</dbReference>
<dbReference type="InterPro" id="IPR036847">
    <property type="entry name" value="RimP_C_sf"/>
</dbReference>
<dbReference type="InterPro" id="IPR028998">
    <property type="entry name" value="RimP_C"/>
</dbReference>
<dbReference type="Gene3D" id="3.30.300.70">
    <property type="entry name" value="RimP-like superfamily, N-terminal"/>
    <property type="match status" value="1"/>
</dbReference>
<dbReference type="AlphaFoldDB" id="A0A485M0K4"/>
<evidence type="ECO:0000256" key="1">
    <source>
        <dbReference type="ARBA" id="ARBA00022490"/>
    </source>
</evidence>
<gene>
    <name evidence="5" type="primary">rimP</name>
    <name evidence="5" type="ORF">SCFA_370010</name>
</gene>
<dbReference type="GO" id="GO:0005829">
    <property type="term" value="C:cytosol"/>
    <property type="evidence" value="ECO:0007669"/>
    <property type="project" value="TreeGrafter"/>
</dbReference>
<dbReference type="FunFam" id="3.30.300.70:FF:000001">
    <property type="entry name" value="Ribosome maturation factor RimP"/>
    <property type="match status" value="1"/>
</dbReference>
<dbReference type="HAMAP" id="MF_01077">
    <property type="entry name" value="RimP"/>
    <property type="match status" value="1"/>
</dbReference>
<sequence>MKQTEQEKKLYKLVAPEVAVMGFELIDMDFSRGLLRITIDKPGGVTLDDCVSVNRRVSLLLDTNDPIEGSYRLEVSSPGLNRRIKTLKEFEHFAGRKVKIQTREGTFRGTIKGLAEESVLIDIDGTQQEVPFMDIQKANLEFDL</sequence>
<accession>A0A485M0K4</accession>
<evidence type="ECO:0000313" key="5">
    <source>
        <dbReference type="EMBL" id="VFU14957.1"/>
    </source>
</evidence>
<evidence type="ECO:0000259" key="3">
    <source>
        <dbReference type="Pfam" id="PF02576"/>
    </source>
</evidence>
<feature type="domain" description="Ribosome maturation factor RimP N-terminal" evidence="3">
    <location>
        <begin position="13"/>
        <end position="80"/>
    </location>
</feature>
<dbReference type="SUPFAM" id="SSF75420">
    <property type="entry name" value="YhbC-like, N-terminal domain"/>
    <property type="match status" value="1"/>
</dbReference>
<protein>
    <submittedName>
        <fullName evidence="5">Ribosome maturation factor RimP</fullName>
    </submittedName>
</protein>
<keyword evidence="2" id="KW-0690">Ribosome biogenesis</keyword>
<reference evidence="5" key="1">
    <citation type="submission" date="2019-03" db="EMBL/GenBank/DDBJ databases">
        <authorList>
            <person name="Hao L."/>
        </authorList>
    </citation>
    <scope>NUCLEOTIDE SEQUENCE</scope>
</reference>